<name>A0AAW1L720_POPJA</name>
<dbReference type="AlphaFoldDB" id="A0AAW1L720"/>
<proteinExistence type="predicted"/>
<dbReference type="EMBL" id="JASPKY010000152">
    <property type="protein sequence ID" value="KAK9730138.1"/>
    <property type="molecule type" value="Genomic_DNA"/>
</dbReference>
<organism evidence="1 2">
    <name type="scientific">Popillia japonica</name>
    <name type="common">Japanese beetle</name>
    <dbReference type="NCBI Taxonomy" id="7064"/>
    <lineage>
        <taxon>Eukaryota</taxon>
        <taxon>Metazoa</taxon>
        <taxon>Ecdysozoa</taxon>
        <taxon>Arthropoda</taxon>
        <taxon>Hexapoda</taxon>
        <taxon>Insecta</taxon>
        <taxon>Pterygota</taxon>
        <taxon>Neoptera</taxon>
        <taxon>Endopterygota</taxon>
        <taxon>Coleoptera</taxon>
        <taxon>Polyphaga</taxon>
        <taxon>Scarabaeiformia</taxon>
        <taxon>Scarabaeidae</taxon>
        <taxon>Rutelinae</taxon>
        <taxon>Popillia</taxon>
    </lineage>
</organism>
<reference evidence="1 2" key="1">
    <citation type="journal article" date="2024" name="BMC Genomics">
        <title>De novo assembly and annotation of Popillia japonica's genome with initial clues to its potential as an invasive pest.</title>
        <authorList>
            <person name="Cucini C."/>
            <person name="Boschi S."/>
            <person name="Funari R."/>
            <person name="Cardaioli E."/>
            <person name="Iannotti N."/>
            <person name="Marturano G."/>
            <person name="Paoli F."/>
            <person name="Bruttini M."/>
            <person name="Carapelli A."/>
            <person name="Frati F."/>
            <person name="Nardi F."/>
        </authorList>
    </citation>
    <scope>NUCLEOTIDE SEQUENCE [LARGE SCALE GENOMIC DNA]</scope>
    <source>
        <strain evidence="1">DMR45628</strain>
    </source>
</reference>
<comment type="caution">
    <text evidence="1">The sequence shown here is derived from an EMBL/GenBank/DDBJ whole genome shotgun (WGS) entry which is preliminary data.</text>
</comment>
<dbReference type="Proteomes" id="UP001458880">
    <property type="component" value="Unassembled WGS sequence"/>
</dbReference>
<keyword evidence="2" id="KW-1185">Reference proteome</keyword>
<accession>A0AAW1L720</accession>
<evidence type="ECO:0000313" key="1">
    <source>
        <dbReference type="EMBL" id="KAK9730138.1"/>
    </source>
</evidence>
<sequence length="158" mass="17407">MPNDMEEVPSLTVDYGSLTVRIEAIISNAGLNVFPERKRKELWIHILYQEILDQLTENAGQLTSDLIKLMYIRGRAGNGLLFHELLDMISEDDEIPILHAEPYCGASTHLPTTGLGQGGDVVLGLADYIDAKAGTIFYFDNLFTSVGLLQKLGNLAIT</sequence>
<gene>
    <name evidence="1" type="ORF">QE152_g15474</name>
</gene>
<protein>
    <submittedName>
        <fullName evidence="1">Uncharacterized protein</fullName>
    </submittedName>
</protein>
<evidence type="ECO:0000313" key="2">
    <source>
        <dbReference type="Proteomes" id="UP001458880"/>
    </source>
</evidence>